<dbReference type="PANTHER" id="PTHR35332:SF2">
    <property type="entry name" value="REGULATION OF ENOLASE PROTEIN 1"/>
    <property type="match status" value="1"/>
</dbReference>
<dbReference type="Gene3D" id="2.60.120.200">
    <property type="match status" value="1"/>
</dbReference>
<evidence type="ECO:0000313" key="2">
    <source>
        <dbReference type="Proteomes" id="UP000474565"/>
    </source>
</evidence>
<dbReference type="PIRSF" id="PIRSF022704">
    <property type="entry name" value="UCP022704"/>
    <property type="match status" value="1"/>
</dbReference>
<dbReference type="Pfam" id="PF07081">
    <property type="entry name" value="DUF1349"/>
    <property type="match status" value="1"/>
</dbReference>
<dbReference type="RefSeq" id="WP_161019144.1">
    <property type="nucleotide sequence ID" value="NZ_WWCP01000007.1"/>
</dbReference>
<dbReference type="InterPro" id="IPR013320">
    <property type="entry name" value="ConA-like_dom_sf"/>
</dbReference>
<reference evidence="1 2" key="1">
    <citation type="submission" date="2019-12" db="EMBL/GenBank/DDBJ databases">
        <title>Novel species isolated from a subtropical stream in China.</title>
        <authorList>
            <person name="Lu H."/>
        </authorList>
    </citation>
    <scope>NUCLEOTIDE SEQUENCE [LARGE SCALE GENOMIC DNA]</scope>
    <source>
        <strain evidence="1 2">FT50W</strain>
    </source>
</reference>
<dbReference type="Proteomes" id="UP000474565">
    <property type="component" value="Unassembled WGS sequence"/>
</dbReference>
<dbReference type="EMBL" id="WWCP01000007">
    <property type="protein sequence ID" value="MYM82058.1"/>
    <property type="molecule type" value="Genomic_DNA"/>
</dbReference>
<accession>A0A6L8MQ44</accession>
<dbReference type="AlphaFoldDB" id="A0A6L8MQ44"/>
<name>A0A6L8MQ44_9BURK</name>
<evidence type="ECO:0000313" key="1">
    <source>
        <dbReference type="EMBL" id="MYM82058.1"/>
    </source>
</evidence>
<sequence>MNQDFYWVNPPQHWHREGDALLVTTDEKTDFWNDTWYGFKRFSGHFFGADVSGDFTFQVKVKAAFSALYDQAGIMLLADQDHWLKAGVELNDGAPAIGSVLTLGQSDWAPGIFPASADQFWMRLTRKGDGLRLQYSVDGKTWPLLRLAYFPADKQCAVGVMCCTPERDGLAVRFEDFLLVPALDKDLHDLT</sequence>
<organism evidence="1 2">
    <name type="scientific">Duganella lactea</name>
    <dbReference type="NCBI Taxonomy" id="2692173"/>
    <lineage>
        <taxon>Bacteria</taxon>
        <taxon>Pseudomonadati</taxon>
        <taxon>Pseudomonadota</taxon>
        <taxon>Betaproteobacteria</taxon>
        <taxon>Burkholderiales</taxon>
        <taxon>Oxalobacteraceae</taxon>
        <taxon>Telluria group</taxon>
        <taxon>Duganella</taxon>
    </lineage>
</organism>
<proteinExistence type="predicted"/>
<dbReference type="InterPro" id="IPR015987">
    <property type="entry name" value="UCP022704"/>
</dbReference>
<dbReference type="PANTHER" id="PTHR35332">
    <property type="entry name" value="REGULATION OF ENOLASE PROTEIN 1"/>
    <property type="match status" value="1"/>
</dbReference>
<dbReference type="InterPro" id="IPR009784">
    <property type="entry name" value="DUF1349"/>
</dbReference>
<dbReference type="SUPFAM" id="SSF49899">
    <property type="entry name" value="Concanavalin A-like lectins/glucanases"/>
    <property type="match status" value="1"/>
</dbReference>
<gene>
    <name evidence="1" type="ORF">GTP44_08840</name>
</gene>
<protein>
    <submittedName>
        <fullName evidence="1">DUF1349 domain-containing protein</fullName>
    </submittedName>
</protein>
<comment type="caution">
    <text evidence="1">The sequence shown here is derived from an EMBL/GenBank/DDBJ whole genome shotgun (WGS) entry which is preliminary data.</text>
</comment>